<reference evidence="1" key="1">
    <citation type="submission" date="2014-09" db="EMBL/GenBank/DDBJ databases">
        <authorList>
            <person name="Magalhaes I.L.F."/>
            <person name="Oliveira U."/>
            <person name="Santos F.R."/>
            <person name="Vidigal T.H.D.A."/>
            <person name="Brescovit A.D."/>
            <person name="Santos A.J."/>
        </authorList>
    </citation>
    <scope>NUCLEOTIDE SEQUENCE</scope>
    <source>
        <tissue evidence="1">Shoot tissue taken approximately 20 cm above the soil surface</tissue>
    </source>
</reference>
<sequence>MFLNHTILPVCQHLLTSTLSYTDSSPTHSISE</sequence>
<dbReference type="EMBL" id="GBRH01182300">
    <property type="protein sequence ID" value="JAE15596.1"/>
    <property type="molecule type" value="Transcribed_RNA"/>
</dbReference>
<reference evidence="1" key="2">
    <citation type="journal article" date="2015" name="Data Brief">
        <title>Shoot transcriptome of the giant reed, Arundo donax.</title>
        <authorList>
            <person name="Barrero R.A."/>
            <person name="Guerrero F.D."/>
            <person name="Moolhuijzen P."/>
            <person name="Goolsby J.A."/>
            <person name="Tidwell J."/>
            <person name="Bellgard S.E."/>
            <person name="Bellgard M.I."/>
        </authorList>
    </citation>
    <scope>NUCLEOTIDE SEQUENCE</scope>
    <source>
        <tissue evidence="1">Shoot tissue taken approximately 20 cm above the soil surface</tissue>
    </source>
</reference>
<organism evidence="1">
    <name type="scientific">Arundo donax</name>
    <name type="common">Giant reed</name>
    <name type="synonym">Donax arundinaceus</name>
    <dbReference type="NCBI Taxonomy" id="35708"/>
    <lineage>
        <taxon>Eukaryota</taxon>
        <taxon>Viridiplantae</taxon>
        <taxon>Streptophyta</taxon>
        <taxon>Embryophyta</taxon>
        <taxon>Tracheophyta</taxon>
        <taxon>Spermatophyta</taxon>
        <taxon>Magnoliopsida</taxon>
        <taxon>Liliopsida</taxon>
        <taxon>Poales</taxon>
        <taxon>Poaceae</taxon>
        <taxon>PACMAD clade</taxon>
        <taxon>Arundinoideae</taxon>
        <taxon>Arundineae</taxon>
        <taxon>Arundo</taxon>
    </lineage>
</organism>
<name>A0A0A9FZ97_ARUDO</name>
<accession>A0A0A9FZ97</accession>
<evidence type="ECO:0000313" key="1">
    <source>
        <dbReference type="EMBL" id="JAE15596.1"/>
    </source>
</evidence>
<proteinExistence type="predicted"/>
<dbReference type="AlphaFoldDB" id="A0A0A9FZ97"/>
<protein>
    <submittedName>
        <fullName evidence="1">Uncharacterized protein</fullName>
    </submittedName>
</protein>